<name>A0ABS2WMJ5_9BACL</name>
<gene>
    <name evidence="2" type="ORF">JQC72_13495</name>
</gene>
<dbReference type="Pfam" id="PF09346">
    <property type="entry name" value="SMI1_KNR4"/>
    <property type="match status" value="1"/>
</dbReference>
<evidence type="ECO:0000259" key="1">
    <source>
        <dbReference type="SMART" id="SM00860"/>
    </source>
</evidence>
<comment type="caution">
    <text evidence="2">The sequence shown here is derived from an EMBL/GenBank/DDBJ whole genome shotgun (WGS) entry which is preliminary data.</text>
</comment>
<sequence length="153" mass="17733">MIKWIPTQESISDNEIAQAEKQIGVKLPEDFIAFYKHHEAPANDHVFIDVNGEPCDLDGFYSLHLMVDEVQALLEEEANLKNIGIIVPFAYDTIGSQYCFFYAKGKKEPEGVYFLHTDQSLSEIWVGNHIKQSLWIGKTFREFLNRLYVRDDF</sequence>
<dbReference type="InterPro" id="IPR018958">
    <property type="entry name" value="Knr4/Smi1-like_dom"/>
</dbReference>
<organism evidence="2 3">
    <name type="scientific">Polycladomyces zharkentensis</name>
    <dbReference type="NCBI Taxonomy" id="2807616"/>
    <lineage>
        <taxon>Bacteria</taxon>
        <taxon>Bacillati</taxon>
        <taxon>Bacillota</taxon>
        <taxon>Bacilli</taxon>
        <taxon>Bacillales</taxon>
        <taxon>Thermoactinomycetaceae</taxon>
        <taxon>Polycladomyces</taxon>
    </lineage>
</organism>
<evidence type="ECO:0000313" key="2">
    <source>
        <dbReference type="EMBL" id="MBN2910515.1"/>
    </source>
</evidence>
<dbReference type="Gene3D" id="3.40.1580.10">
    <property type="entry name" value="SMI1/KNR4-like"/>
    <property type="match status" value="1"/>
</dbReference>
<evidence type="ECO:0000313" key="3">
    <source>
        <dbReference type="Proteomes" id="UP001177120"/>
    </source>
</evidence>
<dbReference type="RefSeq" id="WP_205496557.1">
    <property type="nucleotide sequence ID" value="NZ_JAFHAP010000013.1"/>
</dbReference>
<dbReference type="SMART" id="SM00860">
    <property type="entry name" value="SMI1_KNR4"/>
    <property type="match status" value="1"/>
</dbReference>
<proteinExistence type="predicted"/>
<feature type="domain" description="Knr4/Smi1-like" evidence="1">
    <location>
        <begin position="10"/>
        <end position="146"/>
    </location>
</feature>
<dbReference type="Proteomes" id="UP001177120">
    <property type="component" value="Unassembled WGS sequence"/>
</dbReference>
<dbReference type="EMBL" id="JAFHAP010000013">
    <property type="protein sequence ID" value="MBN2910515.1"/>
    <property type="molecule type" value="Genomic_DNA"/>
</dbReference>
<protein>
    <submittedName>
        <fullName evidence="2">SMI1/KNR4 family protein</fullName>
    </submittedName>
</protein>
<accession>A0ABS2WMJ5</accession>
<keyword evidence="3" id="KW-1185">Reference proteome</keyword>
<dbReference type="InterPro" id="IPR037883">
    <property type="entry name" value="Knr4/Smi1-like_sf"/>
</dbReference>
<reference evidence="2" key="1">
    <citation type="journal article" date="2024" name="Int. J. Syst. Evol. Microbiol.">
        <title>Polycladomyces zharkentensis sp. nov., a novel thermophilic cellulose- and starch-degrading member of the Bacillota from a geothermal aquifer in Kazakhstan.</title>
        <authorList>
            <person name="Mashzhan A."/>
            <person name="Kistaubayeva A."/>
            <person name="Javier-Lopez R."/>
            <person name="Bissenova U."/>
            <person name="Bissenbay A."/>
            <person name="Birkeland N.K."/>
        </authorList>
    </citation>
    <scope>NUCLEOTIDE SEQUENCE</scope>
    <source>
        <strain evidence="2">ZKZ2T</strain>
    </source>
</reference>
<dbReference type="SUPFAM" id="SSF160631">
    <property type="entry name" value="SMI1/KNR4-like"/>
    <property type="match status" value="1"/>
</dbReference>